<sequence>MTPDWGKTAAPSSPLLHYAVCRDVTLPAGPLYRVAGFPLSLPCAVSGYEGPRMQDFEWFLYRDDSGGRQIGVVSTRDKGFPYAPFQARVKNGEVRVERDSDNKVRLVIQRLRAEDQGKYECYTPSTDSTYQGNYSATVPVKVIPDTLQISYSRSLTSQPVPEGSELTLTCSAGIQSEQLTHLSIMFGKRGGGGSGGEVGTVTEIIAIDKLLGIVPGHSYKKRYDEGEITLQKRNGEAGMGVYVMNMGAVQPGDAGSYFCEASQWISDPDRWWQKIAQRTMDIGNLTIQQLAESLSVTSSPRGEITLQIGSPLMLTCEVLGLPSEANSGLLVRWMRRGSASSNIGGTGGVEVEVAQMSPDGVVSWGDDLSRSTGGSMEKVKEGQYALKLFSARPLDTGVYRCVVSVYAGRRNPSPSTPATFTQRSEGVIVNLKTKDVLVSAVAQLPRGPLLKRSATITLFCNATVITTGPAQAQVQWLRWPLPVMQKEDSPESDVTLPNLAVQIKPTLIATLMYDGVAKIYANSSEVSVDRLSAVSYRLRVHTATPEDQGLYACRAEAWGQDPHGGWYNTGAKAESNTVTVYLYARATDLLLIPLVVGVSSALFVGIVIISAVTCCFMKRLARQRVRK</sequence>
<accession>A0A3Q3WM82</accession>
<keyword evidence="3" id="KW-0732">Signal</keyword>
<dbReference type="STRING" id="94237.ENSMMOP00000013517"/>
<dbReference type="Ensembl" id="ENSMMOT00000013739.1">
    <property type="protein sequence ID" value="ENSMMOP00000013517.1"/>
    <property type="gene ID" value="ENSMMOG00000010368.1"/>
</dbReference>
<dbReference type="Gene3D" id="2.60.40.10">
    <property type="entry name" value="Immunoglobulins"/>
    <property type="match status" value="4"/>
</dbReference>
<dbReference type="InterPro" id="IPR013783">
    <property type="entry name" value="Ig-like_fold"/>
</dbReference>
<dbReference type="InterPro" id="IPR003599">
    <property type="entry name" value="Ig_sub"/>
</dbReference>
<dbReference type="InterPro" id="IPR003598">
    <property type="entry name" value="Ig_sub2"/>
</dbReference>
<feature type="domain" description="Ig-like" evidence="10">
    <location>
        <begin position="292"/>
        <end position="421"/>
    </location>
</feature>
<dbReference type="InterPro" id="IPR007110">
    <property type="entry name" value="Ig-like_dom"/>
</dbReference>
<dbReference type="InterPro" id="IPR036179">
    <property type="entry name" value="Ig-like_dom_sf"/>
</dbReference>
<evidence type="ECO:0000256" key="9">
    <source>
        <dbReference type="SAM" id="Phobius"/>
    </source>
</evidence>
<dbReference type="SMART" id="SM00406">
    <property type="entry name" value="IGv"/>
    <property type="match status" value="2"/>
</dbReference>
<keyword evidence="6 9" id="KW-0472">Membrane</keyword>
<dbReference type="SMART" id="SM00408">
    <property type="entry name" value="IGc2"/>
    <property type="match status" value="2"/>
</dbReference>
<keyword evidence="12" id="KW-1185">Reference proteome</keyword>
<dbReference type="InterPro" id="IPR013106">
    <property type="entry name" value="Ig_V-set"/>
</dbReference>
<keyword evidence="2 9" id="KW-0812">Transmembrane</keyword>
<feature type="domain" description="Ig-like" evidence="10">
    <location>
        <begin position="14"/>
        <end position="137"/>
    </location>
</feature>
<dbReference type="SUPFAM" id="SSF48726">
    <property type="entry name" value="Immunoglobulin"/>
    <property type="match status" value="4"/>
</dbReference>
<feature type="domain" description="Ig-like" evidence="10">
    <location>
        <begin position="439"/>
        <end position="579"/>
    </location>
</feature>
<comment type="subcellular location">
    <subcellularLocation>
        <location evidence="1">Membrane</location>
        <topology evidence="1">Single-pass membrane protein</topology>
    </subcellularLocation>
</comment>
<evidence type="ECO:0000256" key="5">
    <source>
        <dbReference type="ARBA" id="ARBA00022989"/>
    </source>
</evidence>
<evidence type="ECO:0000256" key="1">
    <source>
        <dbReference type="ARBA" id="ARBA00004167"/>
    </source>
</evidence>
<dbReference type="FunFam" id="2.60.40.10:FF:002665">
    <property type="entry name" value="Immunoglobulin superfamily, member 8"/>
    <property type="match status" value="1"/>
</dbReference>
<feature type="domain" description="Ig-like" evidence="10">
    <location>
        <begin position="144"/>
        <end position="263"/>
    </location>
</feature>
<dbReference type="SMART" id="SM00409">
    <property type="entry name" value="IG"/>
    <property type="match status" value="4"/>
</dbReference>
<evidence type="ECO:0000256" key="3">
    <source>
        <dbReference type="ARBA" id="ARBA00022729"/>
    </source>
</evidence>
<evidence type="ECO:0000313" key="12">
    <source>
        <dbReference type="Proteomes" id="UP000261620"/>
    </source>
</evidence>
<feature type="transmembrane region" description="Helical" evidence="9">
    <location>
        <begin position="590"/>
        <end position="617"/>
    </location>
</feature>
<dbReference type="InterPro" id="IPR051102">
    <property type="entry name" value="IgSF_V-set/TM_domain"/>
</dbReference>
<dbReference type="PANTHER" id="PTHR12207:SF33">
    <property type="entry name" value="IMMUNOGLOBULIN SUPERFAMILY MEMBER 8 PRECURSOR"/>
    <property type="match status" value="1"/>
</dbReference>
<keyword evidence="7" id="KW-1015">Disulfide bond</keyword>
<dbReference type="PANTHER" id="PTHR12207">
    <property type="entry name" value="V-SET AND TRANSMEMBRANE DOMAIN-CONTAINING PROTEIN"/>
    <property type="match status" value="1"/>
</dbReference>
<evidence type="ECO:0000256" key="4">
    <source>
        <dbReference type="ARBA" id="ARBA00022737"/>
    </source>
</evidence>
<evidence type="ECO:0000256" key="7">
    <source>
        <dbReference type="ARBA" id="ARBA00023157"/>
    </source>
</evidence>
<organism evidence="11 12">
    <name type="scientific">Mola mola</name>
    <name type="common">Ocean sunfish</name>
    <name type="synonym">Tetraodon mola</name>
    <dbReference type="NCBI Taxonomy" id="94237"/>
    <lineage>
        <taxon>Eukaryota</taxon>
        <taxon>Metazoa</taxon>
        <taxon>Chordata</taxon>
        <taxon>Craniata</taxon>
        <taxon>Vertebrata</taxon>
        <taxon>Euteleostomi</taxon>
        <taxon>Actinopterygii</taxon>
        <taxon>Neopterygii</taxon>
        <taxon>Teleostei</taxon>
        <taxon>Neoteleostei</taxon>
        <taxon>Acanthomorphata</taxon>
        <taxon>Eupercaria</taxon>
        <taxon>Tetraodontiformes</taxon>
        <taxon>Molidae</taxon>
        <taxon>Mola</taxon>
    </lineage>
</organism>
<dbReference type="Proteomes" id="UP000261620">
    <property type="component" value="Unplaced"/>
</dbReference>
<dbReference type="OMA" id="FIPCNVS"/>
<dbReference type="FunFam" id="2.60.40.10:FF:000191">
    <property type="entry name" value="Immunoglobulin superfamily member 3"/>
    <property type="match status" value="1"/>
</dbReference>
<dbReference type="AlphaFoldDB" id="A0A3Q3WM82"/>
<protein>
    <recommendedName>
        <fullName evidence="10">Ig-like domain-containing protein</fullName>
    </recommendedName>
</protein>
<keyword evidence="4" id="KW-0677">Repeat</keyword>
<reference evidence="11" key="1">
    <citation type="submission" date="2025-08" db="UniProtKB">
        <authorList>
            <consortium name="Ensembl"/>
        </authorList>
    </citation>
    <scope>IDENTIFICATION</scope>
</reference>
<evidence type="ECO:0000256" key="2">
    <source>
        <dbReference type="ARBA" id="ARBA00022692"/>
    </source>
</evidence>
<evidence type="ECO:0000256" key="6">
    <source>
        <dbReference type="ARBA" id="ARBA00023136"/>
    </source>
</evidence>
<dbReference type="PROSITE" id="PS50835">
    <property type="entry name" value="IG_LIKE"/>
    <property type="match status" value="4"/>
</dbReference>
<evidence type="ECO:0000259" key="10">
    <source>
        <dbReference type="PROSITE" id="PS50835"/>
    </source>
</evidence>
<keyword evidence="5 9" id="KW-1133">Transmembrane helix</keyword>
<evidence type="ECO:0000313" key="11">
    <source>
        <dbReference type="Ensembl" id="ENSMMOP00000013517.1"/>
    </source>
</evidence>
<evidence type="ECO:0000256" key="8">
    <source>
        <dbReference type="ARBA" id="ARBA00023319"/>
    </source>
</evidence>
<name>A0A3Q3WM82_MOLML</name>
<proteinExistence type="predicted"/>
<dbReference type="GO" id="GO:0016020">
    <property type="term" value="C:membrane"/>
    <property type="evidence" value="ECO:0007669"/>
    <property type="project" value="UniProtKB-SubCell"/>
</dbReference>
<keyword evidence="8" id="KW-0393">Immunoglobulin domain</keyword>
<reference evidence="11" key="2">
    <citation type="submission" date="2025-09" db="UniProtKB">
        <authorList>
            <consortium name="Ensembl"/>
        </authorList>
    </citation>
    <scope>IDENTIFICATION</scope>
</reference>